<reference evidence="2" key="1">
    <citation type="submission" date="2022-10" db="EMBL/GenBank/DDBJ databases">
        <title>Rhodococcus sp.75.</title>
        <authorList>
            <person name="Sun M."/>
        </authorList>
    </citation>
    <scope>NUCLEOTIDE SEQUENCE</scope>
    <source>
        <strain evidence="2">75</strain>
        <plasmid evidence="2">unnamed2</plasmid>
    </source>
</reference>
<protein>
    <submittedName>
        <fullName evidence="2">Uncharacterized protein</fullName>
    </submittedName>
</protein>
<proteinExistence type="predicted"/>
<dbReference type="RefSeq" id="WP_265385095.1">
    <property type="nucleotide sequence ID" value="NZ_CP110617.1"/>
</dbReference>
<feature type="region of interest" description="Disordered" evidence="1">
    <location>
        <begin position="470"/>
        <end position="513"/>
    </location>
</feature>
<sequence>MTHPAGIVQAALAAKTATDATNVQKMLAESFGATHKRPLGDKWNNHGLMSTSGSFDLKLIENVTNMQDAVIERHALLKHGTVAAVPYPSPQAAAADLFPFQTAAERARMVTVTFEESDKPTGTTKRLTPVFRDQGCGLRPESVPTTIFGLGGSQKDGALYQQGAFGLGGAMTFRNARAVVLVSRRDPQLLTAGEQDLITVAVVQWQDNVKGRTAYYLVDQKWNTAGDPGKPWSCPATEVPDFEPGTHLALVSYRVDGFHRVREGDERTFDTVTNTRLFRPVLPVRFTNMIARGETRSTNLVGLEYRLDNAKQTFDEGEDALPFSFEGTTYTLPVRYVLFAKKPGDPGGRRSYVAHNHAVLFLSNGQTHHHWTPQQFKLKTKLNKLHDRILVVVDTDQLPIRVRTGLFTADRSELVRGDAALRLEEDLRAFLNDWDALKEENNAAIREALTGTGSEPTLEAARKISRAMNIPGFGSSGDGGSGGGGTKTGGTGSGGGGGKPTKPVDLKNDPTTITGPSTVQAVIGRTRSITYTVDVVDEFFNGRGQLTVDSDHPNIKGGHDITVGKGNKGRVRVSVAVSDALEPGTYELRVSLADWMKSSGGVGPTLEHTTKIELVEEIPGQGNGSGKPTPGTGTAGGPSQGTSVALVWKGMNDETTWSRTTVGEIVDTPAHVLAEANPDYAELAVLGDQNIPTVVLNTDFTPLKQYLAGRNKQLDSLANPRERYSVGVGVGLLLLKTSADQQAATDPISDRALAAAQNAIAKGVLAVMPAFDDLSKAAGLDDTEDDTNE</sequence>
<feature type="region of interest" description="Disordered" evidence="1">
    <location>
        <begin position="617"/>
        <end position="640"/>
    </location>
</feature>
<organism evidence="2 3">
    <name type="scientific">Rhodococcus antarcticus</name>
    <dbReference type="NCBI Taxonomy" id="2987751"/>
    <lineage>
        <taxon>Bacteria</taxon>
        <taxon>Bacillati</taxon>
        <taxon>Actinomycetota</taxon>
        <taxon>Actinomycetes</taxon>
        <taxon>Mycobacteriales</taxon>
        <taxon>Nocardiaceae</taxon>
        <taxon>Rhodococcus</taxon>
    </lineage>
</organism>
<gene>
    <name evidence="2" type="ORF">RHODO2019_18540</name>
</gene>
<accession>A0ABY6P6K1</accession>
<keyword evidence="3" id="KW-1185">Reference proteome</keyword>
<dbReference type="Proteomes" id="UP001164965">
    <property type="component" value="Plasmid unnamed2"/>
</dbReference>
<evidence type="ECO:0000313" key="2">
    <source>
        <dbReference type="EMBL" id="UZJ26991.1"/>
    </source>
</evidence>
<keyword evidence="2" id="KW-0614">Plasmid</keyword>
<dbReference type="EMBL" id="CP110617">
    <property type="protein sequence ID" value="UZJ26991.1"/>
    <property type="molecule type" value="Genomic_DNA"/>
</dbReference>
<name>A0ABY6P6K1_9NOCA</name>
<feature type="compositionally biased region" description="Gly residues" evidence="1">
    <location>
        <begin position="474"/>
        <end position="499"/>
    </location>
</feature>
<geneLocation type="plasmid" evidence="2 3">
    <name>unnamed2</name>
</geneLocation>
<evidence type="ECO:0000313" key="3">
    <source>
        <dbReference type="Proteomes" id="UP001164965"/>
    </source>
</evidence>
<evidence type="ECO:0000256" key="1">
    <source>
        <dbReference type="SAM" id="MobiDB-lite"/>
    </source>
</evidence>